<proteinExistence type="predicted"/>
<dbReference type="RefSeq" id="XP_033381694.1">
    <property type="nucleotide sequence ID" value="XM_033530529.1"/>
</dbReference>
<protein>
    <submittedName>
        <fullName evidence="1">Uncharacterized protein</fullName>
    </submittedName>
</protein>
<dbReference type="Pfam" id="PF20174">
    <property type="entry name" value="DUF6540"/>
    <property type="match status" value="1"/>
</dbReference>
<dbReference type="EMBL" id="ML978071">
    <property type="protein sequence ID" value="KAF2013355.1"/>
    <property type="molecule type" value="Genomic_DNA"/>
</dbReference>
<evidence type="ECO:0000313" key="2">
    <source>
        <dbReference type="Proteomes" id="UP000799778"/>
    </source>
</evidence>
<reference evidence="1" key="1">
    <citation type="journal article" date="2020" name="Stud. Mycol.">
        <title>101 Dothideomycetes genomes: a test case for predicting lifestyles and emergence of pathogens.</title>
        <authorList>
            <person name="Haridas S."/>
            <person name="Albert R."/>
            <person name="Binder M."/>
            <person name="Bloem J."/>
            <person name="Labutti K."/>
            <person name="Salamov A."/>
            <person name="Andreopoulos B."/>
            <person name="Baker S."/>
            <person name="Barry K."/>
            <person name="Bills G."/>
            <person name="Bluhm B."/>
            <person name="Cannon C."/>
            <person name="Castanera R."/>
            <person name="Culley D."/>
            <person name="Daum C."/>
            <person name="Ezra D."/>
            <person name="Gonzalez J."/>
            <person name="Henrissat B."/>
            <person name="Kuo A."/>
            <person name="Liang C."/>
            <person name="Lipzen A."/>
            <person name="Lutzoni F."/>
            <person name="Magnuson J."/>
            <person name="Mondo S."/>
            <person name="Nolan M."/>
            <person name="Ohm R."/>
            <person name="Pangilinan J."/>
            <person name="Park H.-J."/>
            <person name="Ramirez L."/>
            <person name="Alfaro M."/>
            <person name="Sun H."/>
            <person name="Tritt A."/>
            <person name="Yoshinaga Y."/>
            <person name="Zwiers L.-H."/>
            <person name="Turgeon B."/>
            <person name="Goodwin S."/>
            <person name="Spatafora J."/>
            <person name="Crous P."/>
            <person name="Grigoriev I."/>
        </authorList>
    </citation>
    <scope>NUCLEOTIDE SEQUENCE</scope>
    <source>
        <strain evidence="1">CBS 175.79</strain>
    </source>
</reference>
<evidence type="ECO:0000313" key="1">
    <source>
        <dbReference type="EMBL" id="KAF2013355.1"/>
    </source>
</evidence>
<keyword evidence="2" id="KW-1185">Reference proteome</keyword>
<dbReference type="Proteomes" id="UP000799778">
    <property type="component" value="Unassembled WGS sequence"/>
</dbReference>
<dbReference type="GeneID" id="54287926"/>
<organism evidence="1 2">
    <name type="scientific">Aaosphaeria arxii CBS 175.79</name>
    <dbReference type="NCBI Taxonomy" id="1450172"/>
    <lineage>
        <taxon>Eukaryota</taxon>
        <taxon>Fungi</taxon>
        <taxon>Dikarya</taxon>
        <taxon>Ascomycota</taxon>
        <taxon>Pezizomycotina</taxon>
        <taxon>Dothideomycetes</taxon>
        <taxon>Pleosporomycetidae</taxon>
        <taxon>Pleosporales</taxon>
        <taxon>Pleosporales incertae sedis</taxon>
        <taxon>Aaosphaeria</taxon>
    </lineage>
</organism>
<gene>
    <name evidence="1" type="ORF">BU24DRAFT_442470</name>
</gene>
<sequence>MSRPINLLIYNSPLFPAHWSLWLPSAADPNIGKRIHVTGDSAFGFETVFERNYNLAATRRRYQIVPLAQVLEHHVANDEGDSGPSSDNTARDYVEQVALSVPAPGPSLVSASSSGPRQRVAIQNCQTWLRELVVKLVEKGVMDQSAVEAIDKAPKN</sequence>
<accession>A0A6A5XJB3</accession>
<name>A0A6A5XJB3_9PLEO</name>
<dbReference type="AlphaFoldDB" id="A0A6A5XJB3"/>
<dbReference type="InterPro" id="IPR046670">
    <property type="entry name" value="DUF6540"/>
</dbReference>
<dbReference type="OrthoDB" id="2999773at2759"/>